<dbReference type="InterPro" id="IPR038614">
    <property type="entry name" value="GK_N_sf"/>
</dbReference>
<dbReference type="eggNOG" id="COG2379">
    <property type="taxonomic scope" value="Bacteria"/>
</dbReference>
<accession>B2IGR7</accession>
<dbReference type="GO" id="GO:0016618">
    <property type="term" value="F:hydroxypyruvate reductase [NAD(P)H] activity"/>
    <property type="evidence" value="ECO:0007669"/>
    <property type="project" value="UniProtKB-EC"/>
</dbReference>
<feature type="domain" description="MOFRL" evidence="1">
    <location>
        <begin position="328"/>
        <end position="434"/>
    </location>
</feature>
<organism evidence="3 4">
    <name type="scientific">Beijerinckia indica subsp. indica (strain ATCC 9039 / DSM 1715 / NCIMB 8712)</name>
    <dbReference type="NCBI Taxonomy" id="395963"/>
    <lineage>
        <taxon>Bacteria</taxon>
        <taxon>Pseudomonadati</taxon>
        <taxon>Pseudomonadota</taxon>
        <taxon>Alphaproteobacteria</taxon>
        <taxon>Hyphomicrobiales</taxon>
        <taxon>Beijerinckiaceae</taxon>
        <taxon>Beijerinckia</taxon>
    </lineage>
</organism>
<evidence type="ECO:0000313" key="3">
    <source>
        <dbReference type="EMBL" id="ACB95828.1"/>
    </source>
</evidence>
<feature type="domain" description="MOFRL-associated" evidence="2">
    <location>
        <begin position="28"/>
        <end position="249"/>
    </location>
</feature>
<dbReference type="OrthoDB" id="9766552at2"/>
<dbReference type="EC" id="1.1.1.81" evidence="3"/>
<dbReference type="STRING" id="395963.Bind_2209"/>
<dbReference type="Gene3D" id="3.40.1480.10">
    <property type="entry name" value="MOFRL domain"/>
    <property type="match status" value="1"/>
</dbReference>
<name>B2IGR7_BEII9</name>
<evidence type="ECO:0000259" key="2">
    <source>
        <dbReference type="Pfam" id="PF13660"/>
    </source>
</evidence>
<dbReference type="Gene3D" id="3.40.50.10180">
    <property type="entry name" value="Glycerate kinase, MOFRL-like N-terminal domain"/>
    <property type="match status" value="1"/>
</dbReference>
<evidence type="ECO:0000313" key="4">
    <source>
        <dbReference type="Proteomes" id="UP000001695"/>
    </source>
</evidence>
<dbReference type="AlphaFoldDB" id="B2IGR7"/>
<gene>
    <name evidence="3" type="ordered locus">Bind_2209</name>
</gene>
<reference evidence="4" key="1">
    <citation type="submission" date="2008-03" db="EMBL/GenBank/DDBJ databases">
        <title>Complete sequence of chromosome of Beijerinckia indica subsp. indica ATCC 9039.</title>
        <authorList>
            <consortium name="US DOE Joint Genome Institute"/>
            <person name="Copeland A."/>
            <person name="Lucas S."/>
            <person name="Lapidus A."/>
            <person name="Glavina del Rio T."/>
            <person name="Dalin E."/>
            <person name="Tice H."/>
            <person name="Bruce D."/>
            <person name="Goodwin L."/>
            <person name="Pitluck S."/>
            <person name="LaButti K."/>
            <person name="Schmutz J."/>
            <person name="Larimer F."/>
            <person name="Land M."/>
            <person name="Hauser L."/>
            <person name="Kyrpides N."/>
            <person name="Mikhailova N."/>
            <person name="Dunfield P.F."/>
            <person name="Dedysh S.N."/>
            <person name="Liesack W."/>
            <person name="Saw J.H."/>
            <person name="Alam M."/>
            <person name="Chen Y."/>
            <person name="Murrell J.C."/>
            <person name="Richardson P."/>
        </authorList>
    </citation>
    <scope>NUCLEOTIDE SEQUENCE [LARGE SCALE GENOMIC DNA]</scope>
    <source>
        <strain evidence="4">ATCC 9039 / DSM 1715 / NCIMB 8712</strain>
    </source>
</reference>
<dbReference type="PANTHER" id="PTHR12227:SF0">
    <property type="entry name" value="GLYCERATE KINASE"/>
    <property type="match status" value="1"/>
</dbReference>
<keyword evidence="3" id="KW-0560">Oxidoreductase</keyword>
<sequence>MSTRQQSIPSSVLAGQRKWSDEEARGFVRRLFDAAVASADPLHVLAAHLPDPPRLGRCVVVGAGKSAATMAAALERAWPDVDLSGLVVTRYGHAVPTQRIEVIEAAHPVPDDRSEHAARRMLAAVSGLKEGDLVIALISGGGSSLLALPRPGLSLADKQAVNRALLHSGATIAEMNLIRKQLSAIKGGRLAAAAAPARVMTLAISDVPGDDPATIASGPTVPERFDAEAIGEILARYKLDLPPHVMKALSDGPAGRPALNDLPPVDFRMIATPAMALAACAATARAHGVTPIILGDALEGESREVGTVMAGIARSVRDYGQPVEAPAVLLSGGETTVSIGMTPPGRGGRNTEFLAGLAVALAGARGIWAIAGDTDGIDGTEDAAGAIVAPDTLIRAEAKGLNARDYLSRHDSYSLFQALGDLVVTGPTLTNVNDIRAILIMPKG</sequence>
<dbReference type="Proteomes" id="UP000001695">
    <property type="component" value="Chromosome"/>
</dbReference>
<dbReference type="InterPro" id="IPR037035">
    <property type="entry name" value="GK-like_C_sf"/>
</dbReference>
<dbReference type="InterPro" id="IPR039760">
    <property type="entry name" value="MOFRL_protein"/>
</dbReference>
<dbReference type="Pfam" id="PF13660">
    <property type="entry name" value="DUF4147"/>
    <property type="match status" value="1"/>
</dbReference>
<dbReference type="HOGENOM" id="CLU_032279_1_1_5"/>
<dbReference type="RefSeq" id="WP_012385183.1">
    <property type="nucleotide sequence ID" value="NC_010581.1"/>
</dbReference>
<reference evidence="3 4" key="2">
    <citation type="journal article" date="2010" name="J. Bacteriol.">
        <title>Complete genome sequence of Beijerinckia indica subsp. indica.</title>
        <authorList>
            <person name="Tamas I."/>
            <person name="Dedysh S.N."/>
            <person name="Liesack W."/>
            <person name="Stott M.B."/>
            <person name="Alam M."/>
            <person name="Murrell J.C."/>
            <person name="Dunfield P.F."/>
        </authorList>
    </citation>
    <scope>NUCLEOTIDE SEQUENCE [LARGE SCALE GENOMIC DNA]</scope>
    <source>
        <strain evidence="4">ATCC 9039 / DSM 1715 / NCIMB 8712</strain>
    </source>
</reference>
<dbReference type="GO" id="GO:0008887">
    <property type="term" value="F:glycerate kinase activity"/>
    <property type="evidence" value="ECO:0007669"/>
    <property type="project" value="InterPro"/>
</dbReference>
<protein>
    <submittedName>
        <fullName evidence="3">Hydroxypyruvate reductase</fullName>
        <ecNumber evidence="3">1.1.1.81</ecNumber>
    </submittedName>
</protein>
<dbReference type="Pfam" id="PF05161">
    <property type="entry name" value="MOFRL"/>
    <property type="match status" value="1"/>
</dbReference>
<proteinExistence type="predicted"/>
<evidence type="ECO:0000259" key="1">
    <source>
        <dbReference type="Pfam" id="PF05161"/>
    </source>
</evidence>
<keyword evidence="4" id="KW-1185">Reference proteome</keyword>
<keyword evidence="3" id="KW-0670">Pyruvate</keyword>
<dbReference type="PANTHER" id="PTHR12227">
    <property type="entry name" value="GLYCERATE KINASE"/>
    <property type="match status" value="1"/>
</dbReference>
<dbReference type="KEGG" id="bid:Bind_2209"/>
<dbReference type="EMBL" id="CP001016">
    <property type="protein sequence ID" value="ACB95828.1"/>
    <property type="molecule type" value="Genomic_DNA"/>
</dbReference>
<dbReference type="InterPro" id="IPR007835">
    <property type="entry name" value="MOFRL"/>
</dbReference>
<dbReference type="GO" id="GO:0005737">
    <property type="term" value="C:cytoplasm"/>
    <property type="evidence" value="ECO:0007669"/>
    <property type="project" value="TreeGrafter"/>
</dbReference>
<dbReference type="InterPro" id="IPR025286">
    <property type="entry name" value="MOFRL_assoc_dom"/>
</dbReference>
<dbReference type="SUPFAM" id="SSF82544">
    <property type="entry name" value="GckA/TtuD-like"/>
    <property type="match status" value="1"/>
</dbReference>